<dbReference type="InterPro" id="IPR007010">
    <property type="entry name" value="PolA_pol_RNA-bd_dom"/>
</dbReference>
<feature type="domain" description="Poly(A) polymerase nucleotidyltransferase" evidence="17">
    <location>
        <begin position="3"/>
        <end position="208"/>
    </location>
</feature>
<gene>
    <name evidence="18" type="primary">ABSGL_14022.1 scaffold 14385</name>
</gene>
<feature type="domain" description="Poly(A) polymerase central" evidence="16">
    <location>
        <begin position="213"/>
        <end position="359"/>
    </location>
</feature>
<feature type="binding site" evidence="13">
    <location>
        <position position="107"/>
    </location>
    <ligand>
        <name>Mg(2+)</name>
        <dbReference type="ChEBI" id="CHEBI:18420"/>
        <label>1</label>
        <note>catalytic</note>
    </ligand>
</feature>
<dbReference type="GO" id="GO:0046872">
    <property type="term" value="F:metal ion binding"/>
    <property type="evidence" value="ECO:0007669"/>
    <property type="project" value="UniProtKB-KW"/>
</dbReference>
<feature type="binding site" evidence="13">
    <location>
        <position position="161"/>
    </location>
    <ligand>
        <name>Mg(2+)</name>
        <dbReference type="ChEBI" id="CHEBI:18420"/>
        <label>2</label>
        <note>catalytic</note>
    </ligand>
</feature>
<evidence type="ECO:0000256" key="9">
    <source>
        <dbReference type="ARBA" id="ARBA00022842"/>
    </source>
</evidence>
<keyword evidence="8 11" id="KW-0067">ATP-binding</keyword>
<dbReference type="SUPFAM" id="SSF55003">
    <property type="entry name" value="PAP/Archaeal CCA-adding enzyme, C-terminal domain"/>
    <property type="match status" value="1"/>
</dbReference>
<dbReference type="SUPFAM" id="SSF81631">
    <property type="entry name" value="PAP/OAS1 substrate-binding domain"/>
    <property type="match status" value="1"/>
</dbReference>
<dbReference type="PANTHER" id="PTHR10682">
    <property type="entry name" value="POLY A POLYMERASE"/>
    <property type="match status" value="1"/>
</dbReference>
<dbReference type="Proteomes" id="UP000078561">
    <property type="component" value="Unassembled WGS sequence"/>
</dbReference>
<dbReference type="InterPro" id="IPR043519">
    <property type="entry name" value="NT_sf"/>
</dbReference>
<dbReference type="GO" id="GO:0006397">
    <property type="term" value="P:mRNA processing"/>
    <property type="evidence" value="ECO:0007669"/>
    <property type="project" value="UniProtKB-KW"/>
</dbReference>
<dbReference type="Pfam" id="PF20750">
    <property type="entry name" value="PAP_NTPase"/>
    <property type="match status" value="1"/>
</dbReference>
<feature type="binding site" evidence="13">
    <location>
        <position position="109"/>
    </location>
    <ligand>
        <name>Mg(2+)</name>
        <dbReference type="ChEBI" id="CHEBI:18420"/>
        <label>1</label>
        <note>catalytic</note>
    </ligand>
</feature>
<evidence type="ECO:0000256" key="10">
    <source>
        <dbReference type="ARBA" id="ARBA00023242"/>
    </source>
</evidence>
<keyword evidence="10 11" id="KW-0539">Nucleus</keyword>
<evidence type="ECO:0000256" key="4">
    <source>
        <dbReference type="ARBA" id="ARBA00022664"/>
    </source>
</evidence>
<feature type="binding site" evidence="12">
    <location>
        <position position="231"/>
    </location>
    <ligand>
        <name>ATP</name>
        <dbReference type="ChEBI" id="CHEBI:30616"/>
    </ligand>
</feature>
<feature type="binding site" evidence="13">
    <location>
        <position position="109"/>
    </location>
    <ligand>
        <name>Mg(2+)</name>
        <dbReference type="ChEBI" id="CHEBI:18420"/>
        <label>2</label>
        <note>catalytic</note>
    </ligand>
</feature>
<dbReference type="Gene3D" id="3.30.460.10">
    <property type="entry name" value="Beta Polymerase, domain 2"/>
    <property type="match status" value="1"/>
</dbReference>
<keyword evidence="7 11" id="KW-0547">Nucleotide-binding</keyword>
<dbReference type="Pfam" id="PF04928">
    <property type="entry name" value="PAP_central"/>
    <property type="match status" value="1"/>
</dbReference>
<dbReference type="GO" id="GO:0005634">
    <property type="term" value="C:nucleus"/>
    <property type="evidence" value="ECO:0007669"/>
    <property type="project" value="UniProtKB-SubCell"/>
</dbReference>
<protein>
    <recommendedName>
        <fullName evidence="11">Poly(A) polymerase</fullName>
        <ecNumber evidence="11">2.7.7.19</ecNumber>
    </recommendedName>
</protein>
<feature type="binding site" evidence="13">
    <location>
        <position position="107"/>
    </location>
    <ligand>
        <name>Mg(2+)</name>
        <dbReference type="ChEBI" id="CHEBI:18420"/>
        <label>2</label>
        <note>catalytic</note>
    </ligand>
</feature>
<name>A0A168SFH3_ABSGL</name>
<comment type="catalytic activity">
    <reaction evidence="11">
        <text>RNA(n) + ATP = RNA(n)-3'-adenine ribonucleotide + diphosphate</text>
        <dbReference type="Rhea" id="RHEA:11332"/>
        <dbReference type="Rhea" id="RHEA-COMP:14527"/>
        <dbReference type="Rhea" id="RHEA-COMP:17347"/>
        <dbReference type="ChEBI" id="CHEBI:30616"/>
        <dbReference type="ChEBI" id="CHEBI:33019"/>
        <dbReference type="ChEBI" id="CHEBI:140395"/>
        <dbReference type="ChEBI" id="CHEBI:173115"/>
        <dbReference type="EC" id="2.7.7.19"/>
    </reaction>
</comment>
<dbReference type="FunFam" id="1.10.1410.10:FF:000001">
    <property type="entry name" value="Putative poly(A) polymerase gamma"/>
    <property type="match status" value="1"/>
</dbReference>
<dbReference type="EC" id="2.7.7.19" evidence="11"/>
<dbReference type="PIRSF" id="PIRSF018425">
    <property type="entry name" value="PolyA_polymerase"/>
    <property type="match status" value="1"/>
</dbReference>
<dbReference type="EMBL" id="LT554895">
    <property type="protein sequence ID" value="SAM08359.1"/>
    <property type="molecule type" value="Genomic_DNA"/>
</dbReference>
<dbReference type="FunFam" id="3.30.460.10:FF:000002">
    <property type="entry name" value="Poly(A) polymerase alpha, putative"/>
    <property type="match status" value="1"/>
</dbReference>
<evidence type="ECO:0000313" key="18">
    <source>
        <dbReference type="EMBL" id="SAM08359.1"/>
    </source>
</evidence>
<dbReference type="OrthoDB" id="412748at2759"/>
<dbReference type="InterPro" id="IPR011068">
    <property type="entry name" value="NuclTrfase_I-like_C"/>
</dbReference>
<evidence type="ECO:0000259" key="16">
    <source>
        <dbReference type="Pfam" id="PF04928"/>
    </source>
</evidence>
<evidence type="ECO:0000259" key="15">
    <source>
        <dbReference type="Pfam" id="PF04926"/>
    </source>
</evidence>
<proteinExistence type="inferred from homology"/>
<evidence type="ECO:0000256" key="2">
    <source>
        <dbReference type="ARBA" id="ARBA00004123"/>
    </source>
</evidence>
<dbReference type="Pfam" id="PF04926">
    <property type="entry name" value="PAP_RNA-bind"/>
    <property type="match status" value="1"/>
</dbReference>
<dbReference type="SUPFAM" id="SSF81301">
    <property type="entry name" value="Nucleotidyltransferase"/>
    <property type="match status" value="1"/>
</dbReference>
<dbReference type="Gene3D" id="3.30.70.590">
    <property type="entry name" value="Poly(A) polymerase predicted RNA binding domain"/>
    <property type="match status" value="1"/>
</dbReference>
<evidence type="ECO:0000256" key="3">
    <source>
        <dbReference type="ARBA" id="ARBA00010912"/>
    </source>
</evidence>
<evidence type="ECO:0000256" key="6">
    <source>
        <dbReference type="ARBA" id="ARBA00022723"/>
    </source>
</evidence>
<comment type="subcellular location">
    <subcellularLocation>
        <location evidence="2 11">Nucleus</location>
    </subcellularLocation>
</comment>
<dbReference type="GO" id="GO:0003723">
    <property type="term" value="F:RNA binding"/>
    <property type="evidence" value="ECO:0007669"/>
    <property type="project" value="UniProtKB-UniRule"/>
</dbReference>
<evidence type="ECO:0000313" key="19">
    <source>
        <dbReference type="Proteomes" id="UP000078561"/>
    </source>
</evidence>
<evidence type="ECO:0000256" key="1">
    <source>
        <dbReference type="ARBA" id="ARBA00001936"/>
    </source>
</evidence>
<feature type="region of interest" description="Disordered" evidence="14">
    <location>
        <begin position="539"/>
        <end position="604"/>
    </location>
</feature>
<dbReference type="Gene3D" id="1.10.1410.10">
    <property type="match status" value="1"/>
</dbReference>
<dbReference type="GO" id="GO:0031123">
    <property type="term" value="P:RNA 3'-end processing"/>
    <property type="evidence" value="ECO:0007669"/>
    <property type="project" value="InterPro"/>
</dbReference>
<evidence type="ECO:0000256" key="8">
    <source>
        <dbReference type="ARBA" id="ARBA00022840"/>
    </source>
</evidence>
<comment type="cofactor">
    <cofactor evidence="1">
        <name>Mn(2+)</name>
        <dbReference type="ChEBI" id="CHEBI:29035"/>
    </cofactor>
</comment>
<keyword evidence="5 11" id="KW-0808">Transferase</keyword>
<dbReference type="GO" id="GO:0005524">
    <property type="term" value="F:ATP binding"/>
    <property type="evidence" value="ECO:0007669"/>
    <property type="project" value="UniProtKB-UniRule"/>
</dbReference>
<keyword evidence="6 13" id="KW-0479">Metal-binding</keyword>
<feature type="domain" description="Poly(A) polymerase RNA-binding" evidence="15">
    <location>
        <begin position="363"/>
        <end position="519"/>
    </location>
</feature>
<organism evidence="18">
    <name type="scientific">Absidia glauca</name>
    <name type="common">Pin mould</name>
    <dbReference type="NCBI Taxonomy" id="4829"/>
    <lineage>
        <taxon>Eukaryota</taxon>
        <taxon>Fungi</taxon>
        <taxon>Fungi incertae sedis</taxon>
        <taxon>Mucoromycota</taxon>
        <taxon>Mucoromycotina</taxon>
        <taxon>Mucoromycetes</taxon>
        <taxon>Mucorales</taxon>
        <taxon>Cunninghamellaceae</taxon>
        <taxon>Absidia</taxon>
    </lineage>
</organism>
<evidence type="ECO:0000256" key="5">
    <source>
        <dbReference type="ARBA" id="ARBA00022679"/>
    </source>
</evidence>
<comment type="similarity">
    <text evidence="3 11">Belongs to the poly(A) polymerase family.</text>
</comment>
<dbReference type="OMA" id="IMANQLP"/>
<feature type="binding site" evidence="12">
    <location>
        <position position="222"/>
    </location>
    <ligand>
        <name>ATP</name>
        <dbReference type="ChEBI" id="CHEBI:30616"/>
    </ligand>
</feature>
<evidence type="ECO:0000256" key="14">
    <source>
        <dbReference type="SAM" id="MobiDB-lite"/>
    </source>
</evidence>
<evidence type="ECO:0000256" key="7">
    <source>
        <dbReference type="ARBA" id="ARBA00022741"/>
    </source>
</evidence>
<keyword evidence="4 11" id="KW-0507">mRNA processing</keyword>
<accession>A0A168SFH3</accession>
<dbReference type="FunCoup" id="A0A168SFH3">
    <property type="interactions" value="877"/>
</dbReference>
<feature type="binding site" evidence="12">
    <location>
        <position position="161"/>
    </location>
    <ligand>
        <name>ATP</name>
        <dbReference type="ChEBI" id="CHEBI:30616"/>
    </ligand>
</feature>
<evidence type="ECO:0000256" key="13">
    <source>
        <dbReference type="PIRSR" id="PIRSR018425-2"/>
    </source>
</evidence>
<dbReference type="AlphaFoldDB" id="A0A168SFH3"/>
<feature type="binding site" evidence="12">
    <location>
        <begin position="107"/>
        <end position="109"/>
    </location>
    <ligand>
        <name>ATP</name>
        <dbReference type="ChEBI" id="CHEBI:30616"/>
    </ligand>
</feature>
<feature type="compositionally biased region" description="Low complexity" evidence="14">
    <location>
        <begin position="543"/>
        <end position="563"/>
    </location>
</feature>
<dbReference type="InterPro" id="IPR014492">
    <property type="entry name" value="PolyA_polymerase"/>
</dbReference>
<feature type="compositionally biased region" description="Polar residues" evidence="14">
    <location>
        <begin position="569"/>
        <end position="604"/>
    </location>
</feature>
<dbReference type="GO" id="GO:1990817">
    <property type="term" value="F:poly(A) RNA polymerase activity"/>
    <property type="evidence" value="ECO:0007669"/>
    <property type="project" value="UniProtKB-UniRule"/>
</dbReference>
<keyword evidence="19" id="KW-1185">Reference proteome</keyword>
<reference evidence="18" key="1">
    <citation type="submission" date="2016-04" db="EMBL/GenBank/DDBJ databases">
        <authorList>
            <person name="Evans L.H."/>
            <person name="Alamgir A."/>
            <person name="Owens N."/>
            <person name="Weber N.D."/>
            <person name="Virtaneva K."/>
            <person name="Barbian K."/>
            <person name="Babar A."/>
            <person name="Rosenke K."/>
        </authorList>
    </citation>
    <scope>NUCLEOTIDE SEQUENCE [LARGE SCALE GENOMIC DNA]</scope>
    <source>
        <strain evidence="18">CBS 101.48</strain>
    </source>
</reference>
<evidence type="ECO:0000256" key="12">
    <source>
        <dbReference type="PIRSR" id="PIRSR018425-1"/>
    </source>
</evidence>
<dbReference type="PANTHER" id="PTHR10682:SF10">
    <property type="entry name" value="POLYNUCLEOTIDE ADENYLYLTRANSFERASE"/>
    <property type="match status" value="1"/>
</dbReference>
<dbReference type="InterPro" id="IPR048840">
    <property type="entry name" value="PolA_pol_NTPase"/>
</dbReference>
<keyword evidence="9 13" id="KW-0460">Magnesium</keyword>
<evidence type="ECO:0000256" key="11">
    <source>
        <dbReference type="PIRNR" id="PIRNR018425"/>
    </source>
</evidence>
<dbReference type="STRING" id="4829.A0A168SFH3"/>
<sequence length="604" mass="67854">MLGVTPPLSLASSSQNDLRLADELVKVLKQQKAFEPPEKALLRVGFLISVSSCCSCSRTVLDTLNKLTKRFVHEVCREQGLTEVEMVNAKVLTYGSYRLGVHAEDADIDTLCVLPRNITRYDFFDRMRSILQSQPGIEKLNAVEESYVPVIKFKFYNIPIDLVCAILPLSTIPEDLNVNNPSLLRFMDQRCIRSLNGTRVADELLSLVPHVNTFRTVLRCIKLWATKRAIYSNVVGFLGGVAWAILVARICQLYPNACASTVVSKFFRIIAQWNWPSPVILKAIEEYSGNGDVQPWNPRMNIKDREHRMPIITPSYPSMCTTHNVTLSSMKIISGELNMAAGIVDRVMIGSASWDDLFKENIFFQRYEHYIQVIVSADDHLSLIEGAGLIESRLRQLLMKLESAPQVSLAHPFIEGIEASRRCTEMRQVYDFIGAKPPANQQISNAEIDQTFYTKTFYIGLYFRFDLKRASTLNLSAPINGFKKQILQNDAFDNKHLQLHIRYLDRSSLPQELVSAGSATMKRAYEDTDIPSINTASIHLDLNNDNSNSNSSSNNSESNNEQNSRNHKNPSSPTSPITMNTNEPYPYTPSSLAGVNSTLSVPSI</sequence>
<feature type="binding site" evidence="12">
    <location>
        <begin position="240"/>
        <end position="241"/>
    </location>
    <ligand>
        <name>ATP</name>
        <dbReference type="ChEBI" id="CHEBI:30616"/>
    </ligand>
</feature>
<comment type="cofactor">
    <cofactor evidence="13">
        <name>Mg(2+)</name>
        <dbReference type="ChEBI" id="CHEBI:18420"/>
    </cofactor>
    <text evidence="13">Binds 2 magnesium ions. Also active with manganese.</text>
</comment>
<dbReference type="InterPro" id="IPR007012">
    <property type="entry name" value="PolA_pol_cen_dom"/>
</dbReference>
<dbReference type="InParanoid" id="A0A168SFH3"/>
<dbReference type="CDD" id="cd05402">
    <property type="entry name" value="NT_PAP_TUTase"/>
    <property type="match status" value="1"/>
</dbReference>
<comment type="function">
    <text evidence="11">Polymerase that creates the 3'-poly(A) tail of mRNA's.</text>
</comment>
<evidence type="ECO:0000259" key="17">
    <source>
        <dbReference type="Pfam" id="PF20750"/>
    </source>
</evidence>